<keyword evidence="16" id="KW-1185">Reference proteome</keyword>
<comment type="subcellular location">
    <subcellularLocation>
        <location evidence="1">Cytoplasm</location>
        <location evidence="1">Cytoskeleton</location>
        <location evidence="1">Flagellum axoneme</location>
    </subcellularLocation>
    <subcellularLocation>
        <location evidence="8">Cytoplasm</location>
        <location evidence="8">Cytoskeleton</location>
        <location evidence="8">Flagellum basal body</location>
    </subcellularLocation>
</comment>
<evidence type="ECO:0000256" key="2">
    <source>
        <dbReference type="ARBA" id="ARBA00022490"/>
    </source>
</evidence>
<dbReference type="AlphaFoldDB" id="A0A8I6TII1"/>
<dbReference type="GeneID" id="106670232"/>
<accession>A0A8I6TII1</accession>
<evidence type="ECO:0000256" key="1">
    <source>
        <dbReference type="ARBA" id="ARBA00004611"/>
    </source>
</evidence>
<keyword evidence="7" id="KW-0966">Cell projection</keyword>
<evidence type="ECO:0000256" key="10">
    <source>
        <dbReference type="ARBA" id="ARBA00040899"/>
    </source>
</evidence>
<evidence type="ECO:0000256" key="6">
    <source>
        <dbReference type="ARBA" id="ARBA00023212"/>
    </source>
</evidence>
<evidence type="ECO:0000256" key="11">
    <source>
        <dbReference type="ARBA" id="ARBA00041517"/>
    </source>
</evidence>
<evidence type="ECO:0000256" key="7">
    <source>
        <dbReference type="ARBA" id="ARBA00023273"/>
    </source>
</evidence>
<evidence type="ECO:0000259" key="14">
    <source>
        <dbReference type="Pfam" id="PF14772"/>
    </source>
</evidence>
<name>A0A8I6TII1_CIMLE</name>
<dbReference type="PANTHER" id="PTHR21625:SF0">
    <property type="entry name" value="DYNEIN REGULATORY COMPLEX SUBUNIT 2"/>
    <property type="match status" value="1"/>
</dbReference>
<dbReference type="GO" id="GO:0070286">
    <property type="term" value="P:axonemal dynein complex assembly"/>
    <property type="evidence" value="ECO:0007669"/>
    <property type="project" value="InterPro"/>
</dbReference>
<dbReference type="GO" id="GO:0060285">
    <property type="term" value="P:cilium-dependent cell motility"/>
    <property type="evidence" value="ECO:0007669"/>
    <property type="project" value="TreeGrafter"/>
</dbReference>
<feature type="coiled-coil region" evidence="13">
    <location>
        <begin position="268"/>
        <end position="313"/>
    </location>
</feature>
<evidence type="ECO:0000256" key="4">
    <source>
        <dbReference type="ARBA" id="ARBA00023054"/>
    </source>
</evidence>
<dbReference type="OrthoDB" id="7760980at2759"/>
<evidence type="ECO:0000256" key="12">
    <source>
        <dbReference type="ARBA" id="ARBA00045865"/>
    </source>
</evidence>
<evidence type="ECO:0000313" key="15">
    <source>
        <dbReference type="EnsemblMetazoa" id="XP_024080979.1"/>
    </source>
</evidence>
<keyword evidence="3" id="KW-0282">Flagellum</keyword>
<dbReference type="Proteomes" id="UP000494040">
    <property type="component" value="Unassembled WGS sequence"/>
</dbReference>
<keyword evidence="5" id="KW-0969">Cilium</keyword>
<organism evidence="15 16">
    <name type="scientific">Cimex lectularius</name>
    <name type="common">Bed bug</name>
    <name type="synonym">Acanthia lectularia</name>
    <dbReference type="NCBI Taxonomy" id="79782"/>
    <lineage>
        <taxon>Eukaryota</taxon>
        <taxon>Metazoa</taxon>
        <taxon>Ecdysozoa</taxon>
        <taxon>Arthropoda</taxon>
        <taxon>Hexapoda</taxon>
        <taxon>Insecta</taxon>
        <taxon>Pterygota</taxon>
        <taxon>Neoptera</taxon>
        <taxon>Paraneoptera</taxon>
        <taxon>Hemiptera</taxon>
        <taxon>Heteroptera</taxon>
        <taxon>Panheteroptera</taxon>
        <taxon>Cimicomorpha</taxon>
        <taxon>Cimicidae</taxon>
        <taxon>Cimex</taxon>
    </lineage>
</organism>
<reference evidence="15" key="1">
    <citation type="submission" date="2022-01" db="UniProtKB">
        <authorList>
            <consortium name="EnsemblMetazoa"/>
        </authorList>
    </citation>
    <scope>IDENTIFICATION</scope>
</reference>
<dbReference type="Pfam" id="PF14772">
    <property type="entry name" value="NYD-SP28"/>
    <property type="match status" value="1"/>
</dbReference>
<comment type="similarity">
    <text evidence="9">Belongs to the DRC2 family.</text>
</comment>
<keyword evidence="4 13" id="KW-0175">Coiled coil</keyword>
<evidence type="ECO:0000313" key="16">
    <source>
        <dbReference type="Proteomes" id="UP000494040"/>
    </source>
</evidence>
<keyword evidence="6" id="KW-0206">Cytoskeleton</keyword>
<dbReference type="OMA" id="WEYLDLF"/>
<proteinExistence type="inferred from homology"/>
<dbReference type="InterPro" id="IPR039505">
    <property type="entry name" value="DRC1/2_N"/>
</dbReference>
<protein>
    <recommendedName>
        <fullName evidence="10">Dynein regulatory complex subunit 2</fullName>
    </recommendedName>
    <alternativeName>
        <fullName evidence="11">Coiled-coil domain-containing protein 65</fullName>
    </alternativeName>
</protein>
<evidence type="ECO:0000256" key="13">
    <source>
        <dbReference type="SAM" id="Coils"/>
    </source>
</evidence>
<dbReference type="RefSeq" id="XP_024080979.1">
    <property type="nucleotide sequence ID" value="XM_024225211.1"/>
</dbReference>
<evidence type="ECO:0000256" key="3">
    <source>
        <dbReference type="ARBA" id="ARBA00022846"/>
    </source>
</evidence>
<dbReference type="PANTHER" id="PTHR21625">
    <property type="entry name" value="NYD-SP28 PROTEIN"/>
    <property type="match status" value="1"/>
</dbReference>
<evidence type="ECO:0000256" key="5">
    <source>
        <dbReference type="ARBA" id="ARBA00023069"/>
    </source>
</evidence>
<comment type="function">
    <text evidence="12">Component of the nexin-dynein regulatory complex (N-DRC), a key regulator of ciliary/flagellar motility which maintains the alignment and integrity of the distal axoneme and regulates microtubule sliding in motile axonemes. Plays a critical role in the assembly of N-DRC and also stabilizes the assembly of multiple inner dynein arms and radial spokes. Coassembles with DRC1 to form a central scaffold needed for assembly of the N-DRC and its attachment to the outer doublet microtubules.</text>
</comment>
<dbReference type="RefSeq" id="XP_014255856.1">
    <property type="nucleotide sequence ID" value="XM_014400370.2"/>
</dbReference>
<feature type="domain" description="Dynein regulatory complex protein 1/2 N-terminal" evidence="14">
    <location>
        <begin position="26"/>
        <end position="124"/>
    </location>
</feature>
<dbReference type="InterPro" id="IPR039750">
    <property type="entry name" value="DRC1/DRC2"/>
</dbReference>
<dbReference type="EnsemblMetazoa" id="XM_014400370.2">
    <property type="protein sequence ID" value="XP_014255856.1"/>
    <property type="gene ID" value="LOC106670232"/>
</dbReference>
<sequence length="463" mass="54884">MAPKKKGKVNKLARMSEEEKLRYLQHRAAVEEEAKRRKEHIISSYMKNKLKREEAFTRLNTAKINQQWRQTLRQIKNKELHDATETLRQVFEIALKTKNKIIENLITDLDSSIKLHNLAVKTHLIAIDKILGIRMGRMETISLNYSNSHIQKMAQATSERDRLESTFDEDKDKLQTMIHWEEVCNNEKNKNLKKKSLNYKNDIMHQLMSETREFEIQGKLQMKDMKKEVQNVVGEYHKKFAPFKAHYNELLENDKISINNYKENCKIIEDHKKMITKVKKEIEANEKTNQSEIKRLELEIKEVKMEYINIKKEFGKKENEFQNMLNHLSIHSNSTINYFKDLEKVVDSINHYLDLCKRYMYSHEHNVPMASTAVQCDEVPLIELTHFWKIFGELQVEVTNLEAFYSNYLEENNYLKRLVEQYMNTVARPNTVPSMPRTSQEMPKVRAKSSSKLYRSSVTPTFT</sequence>
<evidence type="ECO:0000256" key="8">
    <source>
        <dbReference type="ARBA" id="ARBA00037841"/>
    </source>
</evidence>
<keyword evidence="2" id="KW-0963">Cytoplasm</keyword>
<dbReference type="GO" id="GO:0005858">
    <property type="term" value="C:axonemal dynein complex"/>
    <property type="evidence" value="ECO:0007669"/>
    <property type="project" value="InterPro"/>
</dbReference>
<dbReference type="EnsemblMetazoa" id="XM_024225211.1">
    <property type="protein sequence ID" value="XP_024080979.1"/>
    <property type="gene ID" value="LOC106670232"/>
</dbReference>
<evidence type="ECO:0000256" key="9">
    <source>
        <dbReference type="ARBA" id="ARBA00038424"/>
    </source>
</evidence>
<dbReference type="KEGG" id="clec:106670232"/>
<dbReference type="GO" id="GO:0003352">
    <property type="term" value="P:regulation of cilium movement"/>
    <property type="evidence" value="ECO:0007669"/>
    <property type="project" value="TreeGrafter"/>
</dbReference>